<dbReference type="InterPro" id="IPR032710">
    <property type="entry name" value="NTF2-like_dom_sf"/>
</dbReference>
<protein>
    <recommendedName>
        <fullName evidence="1">SnoaL-like domain-containing protein</fullName>
    </recommendedName>
</protein>
<evidence type="ECO:0000259" key="1">
    <source>
        <dbReference type="Pfam" id="PF12680"/>
    </source>
</evidence>
<comment type="caution">
    <text evidence="2">The sequence shown here is derived from an EMBL/GenBank/DDBJ whole genome shotgun (WGS) entry which is preliminary data.</text>
</comment>
<keyword evidence="3" id="KW-1185">Reference proteome</keyword>
<proteinExistence type="predicted"/>
<gene>
    <name evidence="2" type="ORF">DC3_18660</name>
</gene>
<dbReference type="AlphaFoldDB" id="A0A511N1B0"/>
<dbReference type="SUPFAM" id="SSF54427">
    <property type="entry name" value="NTF2-like"/>
    <property type="match status" value="1"/>
</dbReference>
<accession>A0A511N1B0</accession>
<evidence type="ECO:0000313" key="3">
    <source>
        <dbReference type="Proteomes" id="UP000321306"/>
    </source>
</evidence>
<dbReference type="Proteomes" id="UP000321306">
    <property type="component" value="Unassembled WGS sequence"/>
</dbReference>
<dbReference type="Pfam" id="PF12680">
    <property type="entry name" value="SnoaL_2"/>
    <property type="match status" value="1"/>
</dbReference>
<evidence type="ECO:0000313" key="2">
    <source>
        <dbReference type="EMBL" id="GEM46231.1"/>
    </source>
</evidence>
<feature type="domain" description="SnoaL-like" evidence="1">
    <location>
        <begin position="7"/>
        <end position="101"/>
    </location>
</feature>
<dbReference type="RefSeq" id="WP_146884057.1">
    <property type="nucleotide sequence ID" value="NZ_BJXB01000007.1"/>
</dbReference>
<reference evidence="2 3" key="1">
    <citation type="submission" date="2019-07" db="EMBL/GenBank/DDBJ databases">
        <title>Whole genome shotgun sequence of Deinococcus cellulosilyticus NBRC 106333.</title>
        <authorList>
            <person name="Hosoyama A."/>
            <person name="Uohara A."/>
            <person name="Ohji S."/>
            <person name="Ichikawa N."/>
        </authorList>
    </citation>
    <scope>NUCLEOTIDE SEQUENCE [LARGE SCALE GENOMIC DNA]</scope>
    <source>
        <strain evidence="2 3">NBRC 106333</strain>
    </source>
</reference>
<dbReference type="OrthoDB" id="9808719at2"/>
<dbReference type="EMBL" id="BJXB01000007">
    <property type="protein sequence ID" value="GEM46231.1"/>
    <property type="molecule type" value="Genomic_DNA"/>
</dbReference>
<organism evidence="2 3">
    <name type="scientific">Deinococcus cellulosilyticus (strain DSM 18568 / NBRC 106333 / KACC 11606 / 5516J-15)</name>
    <dbReference type="NCBI Taxonomy" id="1223518"/>
    <lineage>
        <taxon>Bacteria</taxon>
        <taxon>Thermotogati</taxon>
        <taxon>Deinococcota</taxon>
        <taxon>Deinococci</taxon>
        <taxon>Deinococcales</taxon>
        <taxon>Deinococcaceae</taxon>
        <taxon>Deinococcus</taxon>
    </lineage>
</organism>
<name>A0A511N1B0_DEIC1</name>
<sequence>MNATVLIEQYIAAWNETDSEKRLNLIQQTWSTDARYVDPLMQGNGIEGIDQMIAAVQQKYPGFRFTLLGAVDAHQNHARFRWGMGPDGQEVVVEGTDFAVLSPGGLLQSVTGFLDRVPAQAAG</sequence>
<dbReference type="Gene3D" id="3.10.450.50">
    <property type="match status" value="1"/>
</dbReference>
<dbReference type="InterPro" id="IPR037401">
    <property type="entry name" value="SnoaL-like"/>
</dbReference>